<dbReference type="Proteomes" id="UP000437068">
    <property type="component" value="Unassembled WGS sequence"/>
</dbReference>
<evidence type="ECO:0000313" key="8">
    <source>
        <dbReference type="Proteomes" id="UP000441208"/>
    </source>
</evidence>
<organism evidence="2 8">
    <name type="scientific">Phytophthora fragariae</name>
    <dbReference type="NCBI Taxonomy" id="53985"/>
    <lineage>
        <taxon>Eukaryota</taxon>
        <taxon>Sar</taxon>
        <taxon>Stramenopiles</taxon>
        <taxon>Oomycota</taxon>
        <taxon>Peronosporomycetes</taxon>
        <taxon>Peronosporales</taxon>
        <taxon>Peronosporaceae</taxon>
        <taxon>Phytophthora</taxon>
    </lineage>
</organism>
<dbReference type="AlphaFoldDB" id="A0A6A3TFG9"/>
<dbReference type="Proteomes" id="UP000429523">
    <property type="component" value="Unassembled WGS sequence"/>
</dbReference>
<accession>A0A6A3TFG9</accession>
<evidence type="ECO:0000313" key="1">
    <source>
        <dbReference type="EMBL" id="KAE8945057.1"/>
    </source>
</evidence>
<name>A0A6A3TFG9_9STRA</name>
<gene>
    <name evidence="4" type="ORF">PF001_g3415</name>
    <name evidence="3" type="ORF">PF006_g5677</name>
    <name evidence="2" type="ORF">PF007_g4836</name>
    <name evidence="1" type="ORF">PF009_g5278</name>
</gene>
<reference evidence="5 6" key="1">
    <citation type="submission" date="2018-08" db="EMBL/GenBank/DDBJ databases">
        <title>Genomic investigation of the strawberry pathogen Phytophthora fragariae indicates pathogenicity is determined by transcriptional variation in three key races.</title>
        <authorList>
            <person name="Adams T.M."/>
            <person name="Armitage A.D."/>
            <person name="Sobczyk M.K."/>
            <person name="Bates H.J."/>
            <person name="Dunwell J.M."/>
            <person name="Nellist C.F."/>
            <person name="Harrison R.J."/>
        </authorList>
    </citation>
    <scope>NUCLEOTIDE SEQUENCE [LARGE SCALE GENOMIC DNA]</scope>
    <source>
        <strain evidence="4 6">A4</strain>
        <strain evidence="3 7">NOV-5</strain>
        <strain evidence="2 8">NOV-71</strain>
        <strain evidence="1 5">NOV-9</strain>
    </source>
</reference>
<dbReference type="Proteomes" id="UP000440732">
    <property type="component" value="Unassembled WGS sequence"/>
</dbReference>
<dbReference type="EMBL" id="QXFZ01000159">
    <property type="protein sequence ID" value="KAE9129566.1"/>
    <property type="molecule type" value="Genomic_DNA"/>
</dbReference>
<evidence type="ECO:0000313" key="3">
    <source>
        <dbReference type="EMBL" id="KAE9149879.1"/>
    </source>
</evidence>
<dbReference type="EMBL" id="QXGA01000217">
    <property type="protein sequence ID" value="KAE9149879.1"/>
    <property type="molecule type" value="Genomic_DNA"/>
</dbReference>
<dbReference type="Proteomes" id="UP000441208">
    <property type="component" value="Unassembled WGS sequence"/>
</dbReference>
<proteinExistence type="predicted"/>
<evidence type="ECO:0000313" key="2">
    <source>
        <dbReference type="EMBL" id="KAE9129566.1"/>
    </source>
</evidence>
<evidence type="ECO:0000313" key="7">
    <source>
        <dbReference type="Proteomes" id="UP000440732"/>
    </source>
</evidence>
<sequence length="104" mass="11658">MFLTLPPICKEMSMPISELEKMTISFTTASTSFTGMITAWFNSRYLGRGMGEETQVQVEDLITAWNGPEDDDATAVELVQYFGVNRVGSQEAHLIEARLTVLEY</sequence>
<dbReference type="EMBL" id="QXGE01000107">
    <property type="protein sequence ID" value="KAE9324453.1"/>
    <property type="molecule type" value="Genomic_DNA"/>
</dbReference>
<dbReference type="EMBL" id="QXGF01000174">
    <property type="protein sequence ID" value="KAE8945057.1"/>
    <property type="molecule type" value="Genomic_DNA"/>
</dbReference>
<comment type="caution">
    <text evidence="2">The sequence shown here is derived from an EMBL/GenBank/DDBJ whole genome shotgun (WGS) entry which is preliminary data.</text>
</comment>
<protein>
    <submittedName>
        <fullName evidence="2">Uncharacterized protein</fullName>
    </submittedName>
</protein>
<evidence type="ECO:0000313" key="4">
    <source>
        <dbReference type="EMBL" id="KAE9324453.1"/>
    </source>
</evidence>
<evidence type="ECO:0000313" key="5">
    <source>
        <dbReference type="Proteomes" id="UP000429523"/>
    </source>
</evidence>
<evidence type="ECO:0000313" key="6">
    <source>
        <dbReference type="Proteomes" id="UP000437068"/>
    </source>
</evidence>